<organism evidence="1 2">
    <name type="scientific">Brevibacillus laterosporus LMG 15441</name>
    <dbReference type="NCBI Taxonomy" id="1042163"/>
    <lineage>
        <taxon>Bacteria</taxon>
        <taxon>Bacillati</taxon>
        <taxon>Bacillota</taxon>
        <taxon>Bacilli</taxon>
        <taxon>Bacillales</taxon>
        <taxon>Paenibacillaceae</taxon>
        <taxon>Brevibacillus</taxon>
    </lineage>
</organism>
<dbReference type="eggNOG" id="ENOG5033WJQ">
    <property type="taxonomic scope" value="Bacteria"/>
</dbReference>
<protein>
    <submittedName>
        <fullName evidence="1">Uncharacterized protein</fullName>
    </submittedName>
</protein>
<evidence type="ECO:0000313" key="2">
    <source>
        <dbReference type="Proteomes" id="UP000005850"/>
    </source>
</evidence>
<reference evidence="1 2" key="1">
    <citation type="journal article" date="2011" name="J. Bacteriol.">
        <title>Genome sequence of Brevibacillus laterosporus LMG 15441, a pathogen of invertebrates.</title>
        <authorList>
            <person name="Djukic M."/>
            <person name="Poehlein A."/>
            <person name="Thurmer A."/>
            <person name="Daniel R."/>
        </authorList>
    </citation>
    <scope>NUCLEOTIDE SEQUENCE [LARGE SCALE GENOMIC DNA]</scope>
    <source>
        <strain evidence="1 2">LMG 15441</strain>
    </source>
</reference>
<accession>A0A075R1E2</accession>
<proteinExistence type="predicted"/>
<name>A0A075R1E2_BRELA</name>
<gene>
    <name evidence="1" type="ORF">BRLA_c020760</name>
</gene>
<dbReference type="EMBL" id="CP007806">
    <property type="protein sequence ID" value="AIG26397.1"/>
    <property type="molecule type" value="Genomic_DNA"/>
</dbReference>
<keyword evidence="2" id="KW-1185">Reference proteome</keyword>
<dbReference type="Proteomes" id="UP000005850">
    <property type="component" value="Chromosome"/>
</dbReference>
<evidence type="ECO:0000313" key="1">
    <source>
        <dbReference type="EMBL" id="AIG26397.1"/>
    </source>
</evidence>
<dbReference type="HOGENOM" id="CLU_1683059_0_0_9"/>
<sequence>MWGCHVLSDRNFAIPKHQENNSEQEQVIQQEVAGQVEKQQAVSTTEETPAKVLSQEEASIREKVFFEEDEKVRLRDGKTYSIPPLGIRDARKLMKLLNTIDSGIIIANLIPESELDDDRYEELLRVLLMAFKPYYKHVDTDYLADYVDLETAKKIIDAMIGLNGLKKSM</sequence>
<dbReference type="AlphaFoldDB" id="A0A075R1E2"/>
<dbReference type="KEGG" id="blr:BRLA_c020760"/>
<dbReference type="STRING" id="1042163.BRLA_c020760"/>